<name>A0A0C3QLI4_9AGAM</name>
<dbReference type="HOGENOM" id="CLU_012066_3_2_1"/>
<feature type="domain" description="DUF4246" evidence="1">
    <location>
        <begin position="80"/>
        <end position="264"/>
    </location>
</feature>
<dbReference type="PANTHER" id="PTHR33119:SF1">
    <property type="entry name" value="FE2OG DIOXYGENASE DOMAIN-CONTAINING PROTEIN"/>
    <property type="match status" value="1"/>
</dbReference>
<dbReference type="AlphaFoldDB" id="A0A0C3QLI4"/>
<organism evidence="3 4">
    <name type="scientific">Tulasnella calospora MUT 4182</name>
    <dbReference type="NCBI Taxonomy" id="1051891"/>
    <lineage>
        <taxon>Eukaryota</taxon>
        <taxon>Fungi</taxon>
        <taxon>Dikarya</taxon>
        <taxon>Basidiomycota</taxon>
        <taxon>Agaricomycotina</taxon>
        <taxon>Agaricomycetes</taxon>
        <taxon>Cantharellales</taxon>
        <taxon>Tulasnellaceae</taxon>
        <taxon>Tulasnella</taxon>
    </lineage>
</organism>
<evidence type="ECO:0000259" key="2">
    <source>
        <dbReference type="Pfam" id="PF21666"/>
    </source>
</evidence>
<sequence length="482" mass="54275">MSVSLTPNVQLPLPFTQFDNRSDGCDQPLTLNELRMNDLSNALRNKPSWWTDLKDPGLRAQWTEEALQQNIRDGKLSPKEVEQVLDELENYAKMRADPTGILPSGYPGIYESDQLVSDDLKAKLLEAVKKLENAPDVEKDWRMGTDGHVLDVVDPALFSAVYGRTLCWTTDQDGKRHLEPLTPPSRDNDLVERSYSTNSSWIPTDFQLGNIGEPAKALGYINNVHPEHDRDLVTVVEALVGRFSLLWDRLLTDLHPRNRQLIQGQRQVQSLAQRDASYSTQGRKLQVFVRVSGVHFTPENPGFAGGPWVISGRANERIIATGLYFYDDDNITDTTWEFRAPVSLGSSMREGNDAEGIKMTWGLEEGKGSNQVVGDIKTLTGRSVVFPNAYQYRVSPLKLVDPTRPGYGKLIAFLLVDPENPIPSTTDIPPQQAHWPQTENEGDLRVPMTLEEAKQYRTQSMKEMQALFSTVNEQHFETKLSL</sequence>
<dbReference type="EMBL" id="KN822994">
    <property type="protein sequence ID" value="KIO28461.1"/>
    <property type="molecule type" value="Genomic_DNA"/>
</dbReference>
<evidence type="ECO:0000259" key="1">
    <source>
        <dbReference type="Pfam" id="PF14033"/>
    </source>
</evidence>
<dbReference type="PANTHER" id="PTHR33119">
    <property type="entry name" value="IFI3P"/>
    <property type="match status" value="1"/>
</dbReference>
<dbReference type="Pfam" id="PF14033">
    <property type="entry name" value="DUF4246"/>
    <property type="match status" value="2"/>
</dbReference>
<accession>A0A0C3QLI4</accession>
<dbReference type="Pfam" id="PF21666">
    <property type="entry name" value="DUF4246_N"/>
    <property type="match status" value="1"/>
</dbReference>
<dbReference type="Proteomes" id="UP000054248">
    <property type="component" value="Unassembled WGS sequence"/>
</dbReference>
<keyword evidence="4" id="KW-1185">Reference proteome</keyword>
<protein>
    <submittedName>
        <fullName evidence="3">Uncharacterized protein</fullName>
    </submittedName>
</protein>
<feature type="domain" description="DUF4246" evidence="2">
    <location>
        <begin position="26"/>
        <end position="65"/>
    </location>
</feature>
<dbReference type="InterPro" id="IPR025340">
    <property type="entry name" value="DUF4246"/>
</dbReference>
<evidence type="ECO:0000313" key="3">
    <source>
        <dbReference type="EMBL" id="KIO28461.1"/>
    </source>
</evidence>
<dbReference type="STRING" id="1051891.A0A0C3QLI4"/>
<reference evidence="3 4" key="1">
    <citation type="submission" date="2014-04" db="EMBL/GenBank/DDBJ databases">
        <authorList>
            <consortium name="DOE Joint Genome Institute"/>
            <person name="Kuo A."/>
            <person name="Girlanda M."/>
            <person name="Perotto S."/>
            <person name="Kohler A."/>
            <person name="Nagy L.G."/>
            <person name="Floudas D."/>
            <person name="Copeland A."/>
            <person name="Barry K.W."/>
            <person name="Cichocki N."/>
            <person name="Veneault-Fourrey C."/>
            <person name="LaButti K."/>
            <person name="Lindquist E.A."/>
            <person name="Lipzen A."/>
            <person name="Lundell T."/>
            <person name="Morin E."/>
            <person name="Murat C."/>
            <person name="Sun H."/>
            <person name="Tunlid A."/>
            <person name="Henrissat B."/>
            <person name="Grigoriev I.V."/>
            <person name="Hibbett D.S."/>
            <person name="Martin F."/>
            <person name="Nordberg H.P."/>
            <person name="Cantor M.N."/>
            <person name="Hua S.X."/>
        </authorList>
    </citation>
    <scope>NUCLEOTIDE SEQUENCE [LARGE SCALE GENOMIC DNA]</scope>
    <source>
        <strain evidence="3 4">MUT 4182</strain>
    </source>
</reference>
<evidence type="ECO:0000313" key="4">
    <source>
        <dbReference type="Proteomes" id="UP000054248"/>
    </source>
</evidence>
<dbReference type="OrthoDB" id="415532at2759"/>
<gene>
    <name evidence="3" type="ORF">M407DRAFT_22356</name>
</gene>
<reference evidence="4" key="2">
    <citation type="submission" date="2015-01" db="EMBL/GenBank/DDBJ databases">
        <title>Evolutionary Origins and Diversification of the Mycorrhizal Mutualists.</title>
        <authorList>
            <consortium name="DOE Joint Genome Institute"/>
            <consortium name="Mycorrhizal Genomics Consortium"/>
            <person name="Kohler A."/>
            <person name="Kuo A."/>
            <person name="Nagy L.G."/>
            <person name="Floudas D."/>
            <person name="Copeland A."/>
            <person name="Barry K.W."/>
            <person name="Cichocki N."/>
            <person name="Veneault-Fourrey C."/>
            <person name="LaButti K."/>
            <person name="Lindquist E.A."/>
            <person name="Lipzen A."/>
            <person name="Lundell T."/>
            <person name="Morin E."/>
            <person name="Murat C."/>
            <person name="Riley R."/>
            <person name="Ohm R."/>
            <person name="Sun H."/>
            <person name="Tunlid A."/>
            <person name="Henrissat B."/>
            <person name="Grigoriev I.V."/>
            <person name="Hibbett D.S."/>
            <person name="Martin F."/>
        </authorList>
    </citation>
    <scope>NUCLEOTIDE SEQUENCE [LARGE SCALE GENOMIC DNA]</scope>
    <source>
        <strain evidence="4">MUT 4182</strain>
    </source>
</reference>
<dbReference type="InterPro" id="IPR049207">
    <property type="entry name" value="DUF4246_N"/>
</dbReference>
<feature type="domain" description="DUF4246" evidence="1">
    <location>
        <begin position="281"/>
        <end position="437"/>
    </location>
</feature>
<proteinExistence type="predicted"/>
<dbReference type="InterPro" id="IPR049192">
    <property type="entry name" value="DUF4246_C"/>
</dbReference>